<evidence type="ECO:0000313" key="1">
    <source>
        <dbReference type="EMBL" id="MPC68774.1"/>
    </source>
</evidence>
<proteinExistence type="predicted"/>
<sequence length="55" mass="6761">MILKKTARRRDIKKYDFPNRSIEIWNNLDETVDETRNIHEFKAKLDDYRYGDRTA</sequence>
<protein>
    <submittedName>
        <fullName evidence="1">Uncharacterized protein</fullName>
    </submittedName>
</protein>
<reference evidence="1 2" key="1">
    <citation type="submission" date="2019-05" db="EMBL/GenBank/DDBJ databases">
        <title>Another draft genome of Portunus trituberculatus and its Hox gene families provides insights of decapod evolution.</title>
        <authorList>
            <person name="Jeong J.-H."/>
            <person name="Song I."/>
            <person name="Kim S."/>
            <person name="Choi T."/>
            <person name="Kim D."/>
            <person name="Ryu S."/>
            <person name="Kim W."/>
        </authorList>
    </citation>
    <scope>NUCLEOTIDE SEQUENCE [LARGE SCALE GENOMIC DNA]</scope>
    <source>
        <tissue evidence="1">Muscle</tissue>
    </source>
</reference>
<organism evidence="1 2">
    <name type="scientific">Portunus trituberculatus</name>
    <name type="common">Swimming crab</name>
    <name type="synonym">Neptunus trituberculatus</name>
    <dbReference type="NCBI Taxonomy" id="210409"/>
    <lineage>
        <taxon>Eukaryota</taxon>
        <taxon>Metazoa</taxon>
        <taxon>Ecdysozoa</taxon>
        <taxon>Arthropoda</taxon>
        <taxon>Crustacea</taxon>
        <taxon>Multicrustacea</taxon>
        <taxon>Malacostraca</taxon>
        <taxon>Eumalacostraca</taxon>
        <taxon>Eucarida</taxon>
        <taxon>Decapoda</taxon>
        <taxon>Pleocyemata</taxon>
        <taxon>Brachyura</taxon>
        <taxon>Eubrachyura</taxon>
        <taxon>Portunoidea</taxon>
        <taxon>Portunidae</taxon>
        <taxon>Portuninae</taxon>
        <taxon>Portunus</taxon>
    </lineage>
</organism>
<dbReference type="Proteomes" id="UP000324222">
    <property type="component" value="Unassembled WGS sequence"/>
</dbReference>
<comment type="caution">
    <text evidence="1">The sequence shown here is derived from an EMBL/GenBank/DDBJ whole genome shotgun (WGS) entry which is preliminary data.</text>
</comment>
<name>A0A5B7HJK4_PORTR</name>
<accession>A0A5B7HJK4</accession>
<keyword evidence="2" id="KW-1185">Reference proteome</keyword>
<evidence type="ECO:0000313" key="2">
    <source>
        <dbReference type="Proteomes" id="UP000324222"/>
    </source>
</evidence>
<gene>
    <name evidence="1" type="ORF">E2C01_062983</name>
</gene>
<dbReference type="AlphaFoldDB" id="A0A5B7HJK4"/>
<dbReference type="EMBL" id="VSRR010028342">
    <property type="protein sequence ID" value="MPC68774.1"/>
    <property type="molecule type" value="Genomic_DNA"/>
</dbReference>